<feature type="domain" description="Apiosidase-like catalytic" evidence="3">
    <location>
        <begin position="38"/>
        <end position="417"/>
    </location>
</feature>
<keyword evidence="1" id="KW-0732">Signal</keyword>
<dbReference type="PANTHER" id="PTHR37836:SF2">
    <property type="entry name" value="DUF4038 DOMAIN-CONTAINING PROTEIN"/>
    <property type="match status" value="1"/>
</dbReference>
<evidence type="ECO:0008006" key="6">
    <source>
        <dbReference type="Google" id="ProtNLM"/>
    </source>
</evidence>
<evidence type="ECO:0000313" key="5">
    <source>
        <dbReference type="Proteomes" id="UP000572817"/>
    </source>
</evidence>
<evidence type="ECO:0000313" key="4">
    <source>
        <dbReference type="EMBL" id="KAF4310701.1"/>
    </source>
</evidence>
<gene>
    <name evidence="4" type="ORF">GTA08_BOTSDO13735</name>
</gene>
<accession>A0A8H4J019</accession>
<dbReference type="InterPro" id="IPR024749">
    <property type="entry name" value="Collagen-bd_put"/>
</dbReference>
<sequence length="534" mass="58739">MRAIASFFAALSLCSHAVAASNSSSVSWADLAISAPRNGRYLSRTNSGEPFFWQADTAWEFFHRLNRTDIDHYLQDRASKGFNVVQAVVISELNGTTFPNFYGELPLHDADPLQPNEAYFEHVDWAVNRAASYGILVALVPTWGRWVNCGWHNGPIIFDEDSAERFGAYIGTRYPGLPKIIGGDSNGFWSCNASAAQDAFRADPSLDPTTLLGPITDTREVWSRMVKGFTESESAAGVTPFVTFHPTNMWISDPSTPLPYGHNYINGTLGPLSMDAVQSGHNIPDATTLDYHFTPLTGWASTKNYENTIAMRAAFPGPVVDLENHYEGAHVGFNTSRPLWNASHVRHGFYSAVFSGACGFTYGAQAIWQMYAPRAQLARPELWIEAQLDQPVNESWRDALGFEGARQSGYVRGLFEGVWGEGLAPERGFIRSPGNGTDVLSYEGNRYVAGLAGEGRYWVYTGYGDAFDLDLDALAEHFGVPSGRAQWYDPRQGAYHNVTGAADFPLEGRKTFVPPSSGGVDHDWILSLRANRGS</sequence>
<reference evidence="4" key="1">
    <citation type="submission" date="2020-04" db="EMBL/GenBank/DDBJ databases">
        <title>Genome Assembly and Annotation of Botryosphaeria dothidea sdau 11-99, a Latent Pathogen of Apple Fruit Ring Rot in China.</title>
        <authorList>
            <person name="Yu C."/>
            <person name="Diao Y."/>
            <person name="Lu Q."/>
            <person name="Zhao J."/>
            <person name="Cui S."/>
            <person name="Peng C."/>
            <person name="He B."/>
            <person name="Liu H."/>
        </authorList>
    </citation>
    <scope>NUCLEOTIDE SEQUENCE [LARGE SCALE GENOMIC DNA]</scope>
    <source>
        <strain evidence="4">Sdau11-99</strain>
    </source>
</reference>
<proteinExistence type="predicted"/>
<evidence type="ECO:0000259" key="3">
    <source>
        <dbReference type="Pfam" id="PF13204"/>
    </source>
</evidence>
<dbReference type="Pfam" id="PF13204">
    <property type="entry name" value="Apiosidase"/>
    <property type="match status" value="1"/>
</dbReference>
<dbReference type="EMBL" id="WWBZ02000013">
    <property type="protein sequence ID" value="KAF4310701.1"/>
    <property type="molecule type" value="Genomic_DNA"/>
</dbReference>
<dbReference type="PANTHER" id="PTHR37836">
    <property type="entry name" value="LMO1036 PROTEIN"/>
    <property type="match status" value="1"/>
</dbReference>
<feature type="domain" description="Putative collagen-binding" evidence="2">
    <location>
        <begin position="443"/>
        <end position="528"/>
    </location>
</feature>
<dbReference type="Gene3D" id="3.20.20.80">
    <property type="entry name" value="Glycosidases"/>
    <property type="match status" value="1"/>
</dbReference>
<dbReference type="InterPro" id="IPR017853">
    <property type="entry name" value="GH"/>
</dbReference>
<protein>
    <recommendedName>
        <fullName evidence="6">DUF4038 domain-containing protein</fullName>
    </recommendedName>
</protein>
<comment type="caution">
    <text evidence="4">The sequence shown here is derived from an EMBL/GenBank/DDBJ whole genome shotgun (WGS) entry which is preliminary data.</text>
</comment>
<dbReference type="OrthoDB" id="2581507at2759"/>
<dbReference type="InterPro" id="IPR025277">
    <property type="entry name" value="Apiosidase-like_cat_dom"/>
</dbReference>
<dbReference type="Pfam" id="PF12904">
    <property type="entry name" value="Collagen_bind_2"/>
    <property type="match status" value="1"/>
</dbReference>
<feature type="signal peptide" evidence="1">
    <location>
        <begin position="1"/>
        <end position="19"/>
    </location>
</feature>
<keyword evidence="5" id="KW-1185">Reference proteome</keyword>
<evidence type="ECO:0000259" key="2">
    <source>
        <dbReference type="Pfam" id="PF12904"/>
    </source>
</evidence>
<evidence type="ECO:0000256" key="1">
    <source>
        <dbReference type="SAM" id="SignalP"/>
    </source>
</evidence>
<dbReference type="SUPFAM" id="SSF51445">
    <property type="entry name" value="(Trans)glycosidases"/>
    <property type="match status" value="1"/>
</dbReference>
<dbReference type="Proteomes" id="UP000572817">
    <property type="component" value="Unassembled WGS sequence"/>
</dbReference>
<feature type="chain" id="PRO_5034260982" description="DUF4038 domain-containing protein" evidence="1">
    <location>
        <begin position="20"/>
        <end position="534"/>
    </location>
</feature>
<organism evidence="4 5">
    <name type="scientific">Botryosphaeria dothidea</name>
    <dbReference type="NCBI Taxonomy" id="55169"/>
    <lineage>
        <taxon>Eukaryota</taxon>
        <taxon>Fungi</taxon>
        <taxon>Dikarya</taxon>
        <taxon>Ascomycota</taxon>
        <taxon>Pezizomycotina</taxon>
        <taxon>Dothideomycetes</taxon>
        <taxon>Dothideomycetes incertae sedis</taxon>
        <taxon>Botryosphaeriales</taxon>
        <taxon>Botryosphaeriaceae</taxon>
        <taxon>Botryosphaeria</taxon>
    </lineage>
</organism>
<dbReference type="AlphaFoldDB" id="A0A8H4J019"/>
<name>A0A8H4J019_9PEZI</name>